<dbReference type="Gene3D" id="2.30.42.10">
    <property type="match status" value="1"/>
</dbReference>
<dbReference type="Proteomes" id="UP001235939">
    <property type="component" value="Chromosome 03"/>
</dbReference>
<feature type="compositionally biased region" description="Basic and acidic residues" evidence="1">
    <location>
        <begin position="123"/>
        <end position="133"/>
    </location>
</feature>
<dbReference type="PANTHER" id="PTHR46150">
    <property type="entry name" value="RHO GTPASE-ACTIVATING PROTEIN 100F"/>
    <property type="match status" value="1"/>
</dbReference>
<dbReference type="InterPro" id="IPR036875">
    <property type="entry name" value="Znf_CCHC_sf"/>
</dbReference>
<evidence type="ECO:0000256" key="1">
    <source>
        <dbReference type="SAM" id="MobiDB-lite"/>
    </source>
</evidence>
<gene>
    <name evidence="3" type="ORF">LAZ67_3004797</name>
</gene>
<dbReference type="SUPFAM" id="SSF50156">
    <property type="entry name" value="PDZ domain-like"/>
    <property type="match status" value="1"/>
</dbReference>
<dbReference type="InterPro" id="IPR001478">
    <property type="entry name" value="PDZ"/>
</dbReference>
<proteinExistence type="predicted"/>
<evidence type="ECO:0000259" key="2">
    <source>
        <dbReference type="PROSITE" id="PS50106"/>
    </source>
</evidence>
<dbReference type="InterPro" id="IPR052118">
    <property type="entry name" value="Rho-GAP_regulator"/>
</dbReference>
<sequence length="923" mass="102169">MDKVFLHHDKASSHTSNKTQQFLQEMKDTLGLNFIRNSDIPVKSPDASPLDFYGFGMLKQRLFNRRPETEAELWKAAQEEWSNVSLSKVKEVFAAWKVRCREIAKKKGKHIEHMKKIHTREVETQATHEDGFRRAGPSRPRGLAPEMVVQSDFRKVSGISSEVFRQLEVLERGYADLDLVERRGEMVLRPLDPSSLGRVAAEACRRLNRQADGFVSYVEIIKRPGQTLGLYIREGDGLTTGDGVFISRIALESAVYSSGLLKVGDEILAVNLVNVQRMSLDDVVIIMSIPRRLVLTIRSRARGMKPAPAVLERMGGDRRPPVVVVKKVEEDPRHDDWGDVRVDMQPWTRVAERPRNVVVAQPVSRYYGHPSQLEALNEHMFYSEFQNKGMMPPMPPQQMMVSAEPRRRLPFSTSYNVIQQPVAQREQQRRRGQWGPGWDDIGGTLGRPTGPRRAESEHGIATLGRRGFGGSTMSLVSAAGSRPPPRYEEVLRRRLHDAGGGSLSDTETEAWRGPAARRRGSLVGGAHSLPRRPPPHLRNLLPPDDDSDGAASAPELPASRPRRGRWSVYHWFNIQHKFKFNSTENLFDFACRTLEAILADSSLDSPSKKNMATRGLLLSVAQKAELLLEDAFKGASYSRPQPTESAPSPSTSFASVVAVEAKPGMTAPPITNSKPAFVNLAPSFKSHVVVRSVDPKANPRDILKEIQKADPSLTTSKDMVASINSSGKVVLHTSTDEVAKNLASKLATLPSSLSCHERPTILPRYCLFSVDNNVSDEEICTGLSSNHAIQSLPGLRSIKVVHRSGNNAWGAATVFVEVDNKVAEILGQQGRIPIAGLMHRFERSHSLKQCFRCCGFGHRAPYCTAAHPTCYKCGSTEHEGKQCAVEASQARCSKKAGAAINHLATSSLCPFVKAKIAQSKNHV</sequence>
<feature type="region of interest" description="Disordered" evidence="1">
    <location>
        <begin position="421"/>
        <end position="560"/>
    </location>
</feature>
<feature type="domain" description="PDZ" evidence="2">
    <location>
        <begin position="217"/>
        <end position="287"/>
    </location>
</feature>
<dbReference type="CDD" id="cd06718">
    <property type="entry name" value="PDZ_Par6-like"/>
    <property type="match status" value="1"/>
</dbReference>
<feature type="region of interest" description="Disordered" evidence="1">
    <location>
        <begin position="123"/>
        <end position="143"/>
    </location>
</feature>
<evidence type="ECO:0000313" key="3">
    <source>
        <dbReference type="EMBL" id="UYV65595.1"/>
    </source>
</evidence>
<protein>
    <submittedName>
        <fullName evidence="3">Syd-1</fullName>
    </submittedName>
</protein>
<dbReference type="SUPFAM" id="SSF57756">
    <property type="entry name" value="Retrovirus zinc finger-like domains"/>
    <property type="match status" value="1"/>
</dbReference>
<dbReference type="PROSITE" id="PS50106">
    <property type="entry name" value="PDZ"/>
    <property type="match status" value="1"/>
</dbReference>
<accession>A0ABY6KEF5</accession>
<dbReference type="InterPro" id="IPR001878">
    <property type="entry name" value="Znf_CCHC"/>
</dbReference>
<dbReference type="Gene3D" id="3.30.420.10">
    <property type="entry name" value="Ribonuclease H-like superfamily/Ribonuclease H"/>
    <property type="match status" value="1"/>
</dbReference>
<dbReference type="SMART" id="SM00228">
    <property type="entry name" value="PDZ"/>
    <property type="match status" value="1"/>
</dbReference>
<dbReference type="Pfam" id="PF00595">
    <property type="entry name" value="PDZ"/>
    <property type="match status" value="1"/>
</dbReference>
<keyword evidence="4" id="KW-1185">Reference proteome</keyword>
<reference evidence="3 4" key="1">
    <citation type="submission" date="2022-01" db="EMBL/GenBank/DDBJ databases">
        <title>A chromosomal length assembly of Cordylochernes scorpioides.</title>
        <authorList>
            <person name="Zeh D."/>
            <person name="Zeh J."/>
        </authorList>
    </citation>
    <scope>NUCLEOTIDE SEQUENCE [LARGE SCALE GENOMIC DNA]</scope>
    <source>
        <strain evidence="3">IN4F17</strain>
        <tissue evidence="3">Whole Body</tissue>
    </source>
</reference>
<organism evidence="3 4">
    <name type="scientific">Cordylochernes scorpioides</name>
    <dbReference type="NCBI Taxonomy" id="51811"/>
    <lineage>
        <taxon>Eukaryota</taxon>
        <taxon>Metazoa</taxon>
        <taxon>Ecdysozoa</taxon>
        <taxon>Arthropoda</taxon>
        <taxon>Chelicerata</taxon>
        <taxon>Arachnida</taxon>
        <taxon>Pseudoscorpiones</taxon>
        <taxon>Cheliferoidea</taxon>
        <taxon>Chernetidae</taxon>
        <taxon>Cordylochernes</taxon>
    </lineage>
</organism>
<dbReference type="InterPro" id="IPR036397">
    <property type="entry name" value="RNaseH_sf"/>
</dbReference>
<dbReference type="PANTHER" id="PTHR46150:SF3">
    <property type="entry name" value="RHO GTPASE-ACTIVATING PROTEIN 100F"/>
    <property type="match status" value="1"/>
</dbReference>
<dbReference type="EMBL" id="CP092865">
    <property type="protein sequence ID" value="UYV65595.1"/>
    <property type="molecule type" value="Genomic_DNA"/>
</dbReference>
<dbReference type="Gene3D" id="4.10.60.10">
    <property type="entry name" value="Zinc finger, CCHC-type"/>
    <property type="match status" value="1"/>
</dbReference>
<evidence type="ECO:0000313" key="4">
    <source>
        <dbReference type="Proteomes" id="UP001235939"/>
    </source>
</evidence>
<dbReference type="InterPro" id="IPR036034">
    <property type="entry name" value="PDZ_sf"/>
</dbReference>
<dbReference type="SMART" id="SM00343">
    <property type="entry name" value="ZnF_C2HC"/>
    <property type="match status" value="2"/>
</dbReference>
<name>A0ABY6KEF5_9ARAC</name>